<evidence type="ECO:0000313" key="5">
    <source>
        <dbReference type="EMBL" id="CAG2218903.1"/>
    </source>
</evidence>
<dbReference type="Pfam" id="PF13202">
    <property type="entry name" value="EF-hand_5"/>
    <property type="match status" value="1"/>
</dbReference>
<dbReference type="EMBL" id="CAJPWZ010001615">
    <property type="protein sequence ID" value="CAG2218903.1"/>
    <property type="molecule type" value="Genomic_DNA"/>
</dbReference>
<dbReference type="GO" id="GO:0005509">
    <property type="term" value="F:calcium ion binding"/>
    <property type="evidence" value="ECO:0007669"/>
    <property type="project" value="InterPro"/>
</dbReference>
<evidence type="ECO:0000313" key="6">
    <source>
        <dbReference type="Proteomes" id="UP000683360"/>
    </source>
</evidence>
<dbReference type="InterPro" id="IPR018247">
    <property type="entry name" value="EF_Hand_1_Ca_BS"/>
</dbReference>
<evidence type="ECO:0000256" key="2">
    <source>
        <dbReference type="ARBA" id="ARBA00022737"/>
    </source>
</evidence>
<comment type="caution">
    <text evidence="5">The sequence shown here is derived from an EMBL/GenBank/DDBJ whole genome shotgun (WGS) entry which is preliminary data.</text>
</comment>
<keyword evidence="1" id="KW-0479">Metal-binding</keyword>
<evidence type="ECO:0000259" key="4">
    <source>
        <dbReference type="PROSITE" id="PS50222"/>
    </source>
</evidence>
<evidence type="ECO:0000256" key="3">
    <source>
        <dbReference type="ARBA" id="ARBA00022837"/>
    </source>
</evidence>
<dbReference type="PANTHER" id="PTHR34524">
    <property type="entry name" value="CALCYPHOSIN"/>
    <property type="match status" value="1"/>
</dbReference>
<dbReference type="PANTHER" id="PTHR34524:SF6">
    <property type="entry name" value="CALCYPHOSINE LIKE"/>
    <property type="match status" value="1"/>
</dbReference>
<sequence>MSDDSRTVQLLIGALREQCLLKGHNGIRGLGLVFRRMDIDFSKGIVYPEFRIAIDRYGLKMSEGYSKTFFNALDKDKSGAIDFAELMNALRSPMNERRTNVVKEAFDNFDVNSDGKLSLDDLRGIRGLGVVFRTMDLDCSRSLVLDELRIGLDKFGLRMADNYLKTLFDSIDKDKNGKIDFLEFMKALRSPMNNKRIAVISEAFDKLDTNNDGVLDVDDLKGLYLCVLHSFYMFSIV</sequence>
<keyword evidence="2" id="KW-0677">Repeat</keyword>
<dbReference type="OrthoDB" id="444540at2759"/>
<keyword evidence="3" id="KW-0106">Calcium</keyword>
<feature type="domain" description="EF-hand" evidence="4">
    <location>
        <begin position="61"/>
        <end position="96"/>
    </location>
</feature>
<organism evidence="5 6">
    <name type="scientific">Mytilus edulis</name>
    <name type="common">Blue mussel</name>
    <dbReference type="NCBI Taxonomy" id="6550"/>
    <lineage>
        <taxon>Eukaryota</taxon>
        <taxon>Metazoa</taxon>
        <taxon>Spiralia</taxon>
        <taxon>Lophotrochozoa</taxon>
        <taxon>Mollusca</taxon>
        <taxon>Bivalvia</taxon>
        <taxon>Autobranchia</taxon>
        <taxon>Pteriomorphia</taxon>
        <taxon>Mytilida</taxon>
        <taxon>Mytiloidea</taxon>
        <taxon>Mytilidae</taxon>
        <taxon>Mytilinae</taxon>
        <taxon>Mytilus</taxon>
    </lineage>
</organism>
<dbReference type="InterPro" id="IPR002048">
    <property type="entry name" value="EF_hand_dom"/>
</dbReference>
<gene>
    <name evidence="5" type="ORF">MEDL_32495</name>
</gene>
<protein>
    <recommendedName>
        <fullName evidence="4">EF-hand domain-containing protein</fullName>
    </recommendedName>
</protein>
<feature type="domain" description="EF-hand" evidence="4">
    <location>
        <begin position="195"/>
        <end position="230"/>
    </location>
</feature>
<dbReference type="InterPro" id="IPR011992">
    <property type="entry name" value="EF-hand-dom_pair"/>
</dbReference>
<dbReference type="Proteomes" id="UP000683360">
    <property type="component" value="Unassembled WGS sequence"/>
</dbReference>
<dbReference type="InterPro" id="IPR051581">
    <property type="entry name" value="Ca-bind"/>
</dbReference>
<dbReference type="SMART" id="SM00054">
    <property type="entry name" value="EFh"/>
    <property type="match status" value="4"/>
</dbReference>
<feature type="domain" description="EF-hand" evidence="4">
    <location>
        <begin position="159"/>
        <end position="194"/>
    </location>
</feature>
<dbReference type="Pfam" id="PF13499">
    <property type="entry name" value="EF-hand_7"/>
    <property type="match status" value="2"/>
</dbReference>
<proteinExistence type="predicted"/>
<dbReference type="Gene3D" id="1.10.238.10">
    <property type="entry name" value="EF-hand"/>
    <property type="match status" value="2"/>
</dbReference>
<name>A0A8S3SDR3_MYTED</name>
<dbReference type="AlphaFoldDB" id="A0A8S3SDR3"/>
<dbReference type="SUPFAM" id="SSF47473">
    <property type="entry name" value="EF-hand"/>
    <property type="match status" value="2"/>
</dbReference>
<reference evidence="5" key="1">
    <citation type="submission" date="2021-03" db="EMBL/GenBank/DDBJ databases">
        <authorList>
            <person name="Bekaert M."/>
        </authorList>
    </citation>
    <scope>NUCLEOTIDE SEQUENCE</scope>
</reference>
<keyword evidence="6" id="KW-1185">Reference proteome</keyword>
<accession>A0A8S3SDR3</accession>
<dbReference type="PROSITE" id="PS00018">
    <property type="entry name" value="EF_HAND_1"/>
    <property type="match status" value="4"/>
</dbReference>
<dbReference type="PROSITE" id="PS50222">
    <property type="entry name" value="EF_HAND_2"/>
    <property type="match status" value="4"/>
</dbReference>
<evidence type="ECO:0000256" key="1">
    <source>
        <dbReference type="ARBA" id="ARBA00022723"/>
    </source>
</evidence>
<feature type="domain" description="EF-hand" evidence="4">
    <location>
        <begin position="97"/>
        <end position="132"/>
    </location>
</feature>